<comment type="catalytic activity">
    <reaction evidence="1">
        <text>a phosphate monoester + H2O = an alcohol + phosphate</text>
        <dbReference type="Rhea" id="RHEA:15017"/>
        <dbReference type="ChEBI" id="CHEBI:15377"/>
        <dbReference type="ChEBI" id="CHEBI:30879"/>
        <dbReference type="ChEBI" id="CHEBI:43474"/>
        <dbReference type="ChEBI" id="CHEBI:67140"/>
        <dbReference type="EC" id="3.1.3.2"/>
    </reaction>
</comment>
<evidence type="ECO:0000256" key="1">
    <source>
        <dbReference type="ARBA" id="ARBA00000032"/>
    </source>
</evidence>
<evidence type="ECO:0000256" key="2">
    <source>
        <dbReference type="ARBA" id="ARBA00005375"/>
    </source>
</evidence>
<dbReference type="InterPro" id="IPR000560">
    <property type="entry name" value="His_Pase_clade-2"/>
</dbReference>
<proteinExistence type="inferred from homology"/>
<evidence type="ECO:0000256" key="3">
    <source>
        <dbReference type="SAM" id="SignalP"/>
    </source>
</evidence>
<dbReference type="Gene3D" id="3.40.50.1240">
    <property type="entry name" value="Phosphoglycerate mutase-like"/>
    <property type="match status" value="1"/>
</dbReference>
<dbReference type="Proteomes" id="UP000271087">
    <property type="component" value="Unassembled WGS sequence"/>
</dbReference>
<evidence type="ECO:0000313" key="4">
    <source>
        <dbReference type="EMBL" id="VDM94392.1"/>
    </source>
</evidence>
<keyword evidence="5" id="KW-1185">Reference proteome</keyword>
<name>A0A182ER99_ONCOC</name>
<reference evidence="6" key="1">
    <citation type="submission" date="2016-06" db="UniProtKB">
        <authorList>
            <consortium name="WormBaseParasite"/>
        </authorList>
    </citation>
    <scope>IDENTIFICATION</scope>
</reference>
<feature type="chain" id="PRO_5043137678" evidence="3">
    <location>
        <begin position="17"/>
        <end position="256"/>
    </location>
</feature>
<organism evidence="6">
    <name type="scientific">Onchocerca ochengi</name>
    <name type="common">Filarial nematode worm</name>
    <dbReference type="NCBI Taxonomy" id="42157"/>
    <lineage>
        <taxon>Eukaryota</taxon>
        <taxon>Metazoa</taxon>
        <taxon>Ecdysozoa</taxon>
        <taxon>Nematoda</taxon>
        <taxon>Chromadorea</taxon>
        <taxon>Rhabditida</taxon>
        <taxon>Spirurina</taxon>
        <taxon>Spiruromorpha</taxon>
        <taxon>Filarioidea</taxon>
        <taxon>Onchocercidae</taxon>
        <taxon>Onchocerca</taxon>
    </lineage>
</organism>
<dbReference type="PANTHER" id="PTHR11567">
    <property type="entry name" value="ACID PHOSPHATASE-RELATED"/>
    <property type="match status" value="1"/>
</dbReference>
<evidence type="ECO:0000313" key="6">
    <source>
        <dbReference type="WBParaSite" id="nOo.2.0.1.t10665-RA"/>
    </source>
</evidence>
<protein>
    <submittedName>
        <fullName evidence="6">Acid phosphatase</fullName>
    </submittedName>
</protein>
<keyword evidence="3" id="KW-0732">Signal</keyword>
<dbReference type="PANTHER" id="PTHR11567:SF198">
    <property type="entry name" value="HISTIDINE ACID PHOSPHATASE"/>
    <property type="match status" value="1"/>
</dbReference>
<dbReference type="OrthoDB" id="258392at2759"/>
<dbReference type="STRING" id="42157.A0A182ER99"/>
<reference evidence="4 5" key="2">
    <citation type="submission" date="2018-08" db="EMBL/GenBank/DDBJ databases">
        <authorList>
            <person name="Laetsch R D."/>
            <person name="Stevens L."/>
            <person name="Kumar S."/>
            <person name="Blaxter L. M."/>
        </authorList>
    </citation>
    <scope>NUCLEOTIDE SEQUENCE [LARGE SCALE GENOMIC DNA]</scope>
</reference>
<dbReference type="CDD" id="cd07061">
    <property type="entry name" value="HP_HAP_like"/>
    <property type="match status" value="1"/>
</dbReference>
<dbReference type="PROSITE" id="PS00616">
    <property type="entry name" value="HIS_ACID_PHOSPHAT_1"/>
    <property type="match status" value="1"/>
</dbReference>
<dbReference type="SUPFAM" id="SSF53254">
    <property type="entry name" value="Phosphoglycerate mutase-like"/>
    <property type="match status" value="1"/>
</dbReference>
<gene>
    <name evidence="4" type="ORF">NOO_LOCUS10665</name>
</gene>
<dbReference type="EMBL" id="UYRW01006371">
    <property type="protein sequence ID" value="VDM94392.1"/>
    <property type="molecule type" value="Genomic_DNA"/>
</dbReference>
<dbReference type="AlphaFoldDB" id="A0A182ER99"/>
<dbReference type="InterPro" id="IPR050645">
    <property type="entry name" value="Histidine_acid_phosphatase"/>
</dbReference>
<dbReference type="GO" id="GO:0003993">
    <property type="term" value="F:acid phosphatase activity"/>
    <property type="evidence" value="ECO:0007669"/>
    <property type="project" value="UniProtKB-EC"/>
</dbReference>
<accession>A0A182ER99</accession>
<comment type="similarity">
    <text evidence="2">Belongs to the histidine acid phosphatase family.</text>
</comment>
<evidence type="ECO:0000313" key="5">
    <source>
        <dbReference type="Proteomes" id="UP000271087"/>
    </source>
</evidence>
<dbReference type="InterPro" id="IPR029033">
    <property type="entry name" value="His_PPase_superfam"/>
</dbReference>
<feature type="signal peptide" evidence="3">
    <location>
        <begin position="1"/>
        <end position="16"/>
    </location>
</feature>
<dbReference type="WBParaSite" id="nOo.2.0.1.t10665-RA">
    <property type="protein sequence ID" value="nOo.2.0.1.t10665-RA"/>
    <property type="gene ID" value="nOo.2.0.1.g10665"/>
</dbReference>
<dbReference type="InterPro" id="IPR033379">
    <property type="entry name" value="Acid_Pase_AS"/>
</dbReference>
<sequence>MLIILIFLIISGFFDEKWISSAAFSNLWNETEIENFVNSSTTQVLVGNEQRSIPELIFVHVLWRHGDRGPMTLYPNDPNKESMWPNGLGELTEIGMQQLFKVGKSFYERYINRIPPFLSKNYNNREIYIRSTDVNRTITSAMAVLAGMFRNGIAGKDYPKESNEINWPRGWIPIPVHTVELKHDHIGYPFHQCKRAELFEKEAFQSNNFRKITAMHQELLKYLSNMTGYKDLQLNERFNSILDTLTIEVSDKLMIN</sequence>
<dbReference type="Pfam" id="PF00328">
    <property type="entry name" value="His_Phos_2"/>
    <property type="match status" value="1"/>
</dbReference>